<dbReference type="GO" id="GO:0043565">
    <property type="term" value="F:sequence-specific DNA binding"/>
    <property type="evidence" value="ECO:0007669"/>
    <property type="project" value="InterPro"/>
</dbReference>
<organism evidence="5 6">
    <name type="scientific">Acidiferrobacter thiooxydans</name>
    <dbReference type="NCBI Taxonomy" id="163359"/>
    <lineage>
        <taxon>Bacteria</taxon>
        <taxon>Pseudomonadati</taxon>
        <taxon>Pseudomonadota</taxon>
        <taxon>Gammaproteobacteria</taxon>
        <taxon>Acidiferrobacterales</taxon>
        <taxon>Acidiferrobacteraceae</taxon>
        <taxon>Acidiferrobacter</taxon>
    </lineage>
</organism>
<dbReference type="SUPFAM" id="SSF52540">
    <property type="entry name" value="P-loop containing nucleoside triphosphate hydrolases"/>
    <property type="match status" value="1"/>
</dbReference>
<dbReference type="STRING" id="163359.A9R16_07890"/>
<dbReference type="GO" id="GO:0006355">
    <property type="term" value="P:regulation of DNA-templated transcription"/>
    <property type="evidence" value="ECO:0007669"/>
    <property type="project" value="InterPro"/>
</dbReference>
<keyword evidence="1" id="KW-0547">Nucleotide-binding</keyword>
<evidence type="ECO:0000256" key="1">
    <source>
        <dbReference type="ARBA" id="ARBA00022741"/>
    </source>
</evidence>
<dbReference type="PANTHER" id="PTHR32071:SF14">
    <property type="entry name" value="TRANSCRIPTIONAL REGULATORY PROTEIN RTCR"/>
    <property type="match status" value="1"/>
</dbReference>
<dbReference type="AlphaFoldDB" id="A0A1C2G3W9"/>
<evidence type="ECO:0000313" key="6">
    <source>
        <dbReference type="Proteomes" id="UP000253250"/>
    </source>
</evidence>
<dbReference type="EMBL" id="PSYR01000002">
    <property type="protein sequence ID" value="RCN56802.1"/>
    <property type="molecule type" value="Genomic_DNA"/>
</dbReference>
<dbReference type="RefSeq" id="WP_065968989.1">
    <property type="nucleotide sequence ID" value="NZ_CP080624.1"/>
</dbReference>
<dbReference type="InterPro" id="IPR002197">
    <property type="entry name" value="HTH_Fis"/>
</dbReference>
<dbReference type="InterPro" id="IPR009057">
    <property type="entry name" value="Homeodomain-like_sf"/>
</dbReference>
<dbReference type="InterPro" id="IPR058031">
    <property type="entry name" value="AAA_lid_NorR"/>
</dbReference>
<dbReference type="PROSITE" id="PS50112">
    <property type="entry name" value="PAS"/>
    <property type="match status" value="1"/>
</dbReference>
<dbReference type="InterPro" id="IPR025944">
    <property type="entry name" value="Sigma_54_int_dom_CS"/>
</dbReference>
<dbReference type="GO" id="GO:0005524">
    <property type="term" value="F:ATP binding"/>
    <property type="evidence" value="ECO:0007669"/>
    <property type="project" value="UniProtKB-KW"/>
</dbReference>
<protein>
    <submittedName>
        <fullName evidence="5">Fis family transcriptional regulator</fullName>
    </submittedName>
</protein>
<dbReference type="InterPro" id="IPR003593">
    <property type="entry name" value="AAA+_ATPase"/>
</dbReference>
<dbReference type="SUPFAM" id="SSF55785">
    <property type="entry name" value="PYP-like sensor domain (PAS domain)"/>
    <property type="match status" value="1"/>
</dbReference>
<dbReference type="Gene3D" id="3.30.450.20">
    <property type="entry name" value="PAS domain"/>
    <property type="match status" value="1"/>
</dbReference>
<dbReference type="FunFam" id="3.40.50.300:FF:000006">
    <property type="entry name" value="DNA-binding transcriptional regulator NtrC"/>
    <property type="match status" value="1"/>
</dbReference>
<keyword evidence="3" id="KW-0805">Transcription regulation</keyword>
<proteinExistence type="predicted"/>
<evidence type="ECO:0000256" key="2">
    <source>
        <dbReference type="ARBA" id="ARBA00022840"/>
    </source>
</evidence>
<keyword evidence="6" id="KW-1185">Reference proteome</keyword>
<evidence type="ECO:0000256" key="4">
    <source>
        <dbReference type="ARBA" id="ARBA00023163"/>
    </source>
</evidence>
<evidence type="ECO:0000313" key="5">
    <source>
        <dbReference type="EMBL" id="RCN56802.1"/>
    </source>
</evidence>
<accession>A0A1C2G3W9</accession>
<dbReference type="InterPro" id="IPR000014">
    <property type="entry name" value="PAS"/>
</dbReference>
<gene>
    <name evidence="5" type="ORF">C4900_13670</name>
</gene>
<dbReference type="OrthoDB" id="9804019at2"/>
<dbReference type="CDD" id="cd00009">
    <property type="entry name" value="AAA"/>
    <property type="match status" value="1"/>
</dbReference>
<dbReference type="SUPFAM" id="SSF46689">
    <property type="entry name" value="Homeodomain-like"/>
    <property type="match status" value="1"/>
</dbReference>
<dbReference type="Proteomes" id="UP000253250">
    <property type="component" value="Unassembled WGS sequence"/>
</dbReference>
<comment type="caution">
    <text evidence="5">The sequence shown here is derived from an EMBL/GenBank/DDBJ whole genome shotgun (WGS) entry which is preliminary data.</text>
</comment>
<reference evidence="5 6" key="1">
    <citation type="submission" date="2018-02" db="EMBL/GenBank/DDBJ databases">
        <title>Insights into the biology of acidophilic members of the Acidiferrobacteraceae family derived from comparative genomic analyses.</title>
        <authorList>
            <person name="Issotta F."/>
            <person name="Thyssen C."/>
            <person name="Mena C."/>
            <person name="Moya A."/>
            <person name="Bellenberg S."/>
            <person name="Sproer C."/>
            <person name="Covarrubias P.C."/>
            <person name="Sand W."/>
            <person name="Quatrini R."/>
            <person name="Vera M."/>
        </authorList>
    </citation>
    <scope>NUCLEOTIDE SEQUENCE [LARGE SCALE GENOMIC DNA]</scope>
    <source>
        <strain evidence="6">m-1</strain>
    </source>
</reference>
<dbReference type="PROSITE" id="PS50045">
    <property type="entry name" value="SIGMA54_INTERACT_4"/>
    <property type="match status" value="1"/>
</dbReference>
<sequence length="444" mass="49212">MSKLSASRVHESVQSLIDMHEHPAVLIDRAYRIVAANRAYRTTYGVKSEQLIGRHCYEISHHRDSPCHLHGEDCPHQQVFARGEIQRVVHTHFDGKGRPEYVGIKGHPVVLPDGEIYLGESIQRLAPPEAMNCEEMRMVGRSRPLLHAIDQLSQAAASPAPVLLAGESGVGKELAARYLHDHSPRRGGPFVAIDCTTLPESLFESEMFGHEAGAFTGCVGRKAGLFEDARNGTLFLDEIGEIPLAMQAKLLRVLESGTFRRVGGREALHADIRLVAATNRDLRNAVATGRFREDLYYRIACITIALPSLRERRADIPLLVEALLARINAANGRHARLSEAAWTRLMRHDFPGNVRELRNVLQRAVALCHGQIIEPGDLGLEEADADTGAPVAPNWGGLEREQLEALAERYHGKRRAMADALGISERTLYRRLRRHGFAAPRTGT</sequence>
<dbReference type="InterPro" id="IPR013656">
    <property type="entry name" value="PAS_4"/>
</dbReference>
<dbReference type="Gene3D" id="3.40.50.300">
    <property type="entry name" value="P-loop containing nucleotide triphosphate hydrolases"/>
    <property type="match status" value="1"/>
</dbReference>
<dbReference type="Gene3D" id="1.10.10.60">
    <property type="entry name" value="Homeodomain-like"/>
    <property type="match status" value="1"/>
</dbReference>
<name>A0A1C2G3W9_9GAMM</name>
<dbReference type="CDD" id="cd00130">
    <property type="entry name" value="PAS"/>
    <property type="match status" value="1"/>
</dbReference>
<dbReference type="InterPro" id="IPR027417">
    <property type="entry name" value="P-loop_NTPase"/>
</dbReference>
<dbReference type="Pfam" id="PF25601">
    <property type="entry name" value="AAA_lid_14"/>
    <property type="match status" value="1"/>
</dbReference>
<keyword evidence="2" id="KW-0067">ATP-binding</keyword>
<dbReference type="InterPro" id="IPR035965">
    <property type="entry name" value="PAS-like_dom_sf"/>
</dbReference>
<keyword evidence="4" id="KW-0804">Transcription</keyword>
<dbReference type="Pfam" id="PF00158">
    <property type="entry name" value="Sigma54_activat"/>
    <property type="match status" value="1"/>
</dbReference>
<dbReference type="Gene3D" id="1.10.8.60">
    <property type="match status" value="1"/>
</dbReference>
<dbReference type="SMART" id="SM00382">
    <property type="entry name" value="AAA"/>
    <property type="match status" value="1"/>
</dbReference>
<dbReference type="PANTHER" id="PTHR32071">
    <property type="entry name" value="TRANSCRIPTIONAL REGULATORY PROTEIN"/>
    <property type="match status" value="1"/>
</dbReference>
<evidence type="ECO:0000256" key="3">
    <source>
        <dbReference type="ARBA" id="ARBA00023015"/>
    </source>
</evidence>
<dbReference type="PROSITE" id="PS00688">
    <property type="entry name" value="SIGMA54_INTERACT_3"/>
    <property type="match status" value="1"/>
</dbReference>
<dbReference type="Pfam" id="PF08448">
    <property type="entry name" value="PAS_4"/>
    <property type="match status" value="1"/>
</dbReference>
<dbReference type="InterPro" id="IPR002078">
    <property type="entry name" value="Sigma_54_int"/>
</dbReference>
<dbReference type="Pfam" id="PF02954">
    <property type="entry name" value="HTH_8"/>
    <property type="match status" value="1"/>
</dbReference>